<gene>
    <name evidence="3" type="ORF">CQA01_33110</name>
</gene>
<reference evidence="3 4" key="1">
    <citation type="submission" date="2019-07" db="EMBL/GenBank/DDBJ databases">
        <title>Whole genome shotgun sequence of Cyclobacterium qasimii NBRC 106168.</title>
        <authorList>
            <person name="Hosoyama A."/>
            <person name="Uohara A."/>
            <person name="Ohji S."/>
            <person name="Ichikawa N."/>
        </authorList>
    </citation>
    <scope>NUCLEOTIDE SEQUENCE [LARGE SCALE GENOMIC DNA]</scope>
    <source>
        <strain evidence="3 4">NBRC 106168</strain>
    </source>
</reference>
<evidence type="ECO:0000313" key="3">
    <source>
        <dbReference type="EMBL" id="GEO22777.1"/>
    </source>
</evidence>
<dbReference type="InterPro" id="IPR052893">
    <property type="entry name" value="TCS_response_regulator"/>
</dbReference>
<dbReference type="InterPro" id="IPR011006">
    <property type="entry name" value="CheY-like_superfamily"/>
</dbReference>
<sequence>MNSGRFILIDNDAVNNFLCKLYIKRVSPEIEIVDFILAKECFRYLEEAYSNNSPKPTVLFLDIIMPIMSGWDFLENFNLLDQKIKDQITIYILSSSVDSKDIDFSANNKYIKEYLVKPITLKAIETVYKENNFAS</sequence>
<evidence type="ECO:0000313" key="4">
    <source>
        <dbReference type="Proteomes" id="UP000321301"/>
    </source>
</evidence>
<dbReference type="Proteomes" id="UP000321301">
    <property type="component" value="Unassembled WGS sequence"/>
</dbReference>
<name>A0A512CEZ2_9BACT</name>
<dbReference type="PANTHER" id="PTHR44520:SF2">
    <property type="entry name" value="RESPONSE REGULATOR RCP1"/>
    <property type="match status" value="1"/>
</dbReference>
<comment type="caution">
    <text evidence="3">The sequence shown here is derived from an EMBL/GenBank/DDBJ whole genome shotgun (WGS) entry which is preliminary data.</text>
</comment>
<keyword evidence="1" id="KW-0597">Phosphoprotein</keyword>
<dbReference type="Gene3D" id="3.40.50.2300">
    <property type="match status" value="1"/>
</dbReference>
<dbReference type="PANTHER" id="PTHR44520">
    <property type="entry name" value="RESPONSE REGULATOR RCP1-RELATED"/>
    <property type="match status" value="1"/>
</dbReference>
<proteinExistence type="predicted"/>
<feature type="domain" description="Response regulatory" evidence="2">
    <location>
        <begin position="5"/>
        <end position="132"/>
    </location>
</feature>
<evidence type="ECO:0000259" key="2">
    <source>
        <dbReference type="PROSITE" id="PS50110"/>
    </source>
</evidence>
<feature type="modified residue" description="4-aspartylphosphate" evidence="1">
    <location>
        <position position="62"/>
    </location>
</feature>
<keyword evidence="4" id="KW-1185">Reference proteome</keyword>
<protein>
    <recommendedName>
        <fullName evidence="2">Response regulatory domain-containing protein</fullName>
    </recommendedName>
</protein>
<dbReference type="RefSeq" id="WP_020892020.1">
    <property type="nucleotide sequence ID" value="NZ_BJYV01000017.1"/>
</dbReference>
<dbReference type="PROSITE" id="PS50110">
    <property type="entry name" value="RESPONSE_REGULATORY"/>
    <property type="match status" value="1"/>
</dbReference>
<accession>A0A512CEZ2</accession>
<dbReference type="AlphaFoldDB" id="A0A512CEZ2"/>
<dbReference type="Pfam" id="PF00072">
    <property type="entry name" value="Response_reg"/>
    <property type="match status" value="1"/>
</dbReference>
<evidence type="ECO:0000256" key="1">
    <source>
        <dbReference type="PROSITE-ProRule" id="PRU00169"/>
    </source>
</evidence>
<dbReference type="EMBL" id="BJYV01000017">
    <property type="protein sequence ID" value="GEO22777.1"/>
    <property type="molecule type" value="Genomic_DNA"/>
</dbReference>
<dbReference type="SUPFAM" id="SSF52172">
    <property type="entry name" value="CheY-like"/>
    <property type="match status" value="1"/>
</dbReference>
<organism evidence="3 4">
    <name type="scientific">Cyclobacterium qasimii</name>
    <dbReference type="NCBI Taxonomy" id="1350429"/>
    <lineage>
        <taxon>Bacteria</taxon>
        <taxon>Pseudomonadati</taxon>
        <taxon>Bacteroidota</taxon>
        <taxon>Cytophagia</taxon>
        <taxon>Cytophagales</taxon>
        <taxon>Cyclobacteriaceae</taxon>
        <taxon>Cyclobacterium</taxon>
    </lineage>
</organism>
<dbReference type="InterPro" id="IPR001789">
    <property type="entry name" value="Sig_transdc_resp-reg_receiver"/>
</dbReference>
<dbReference type="GO" id="GO:0000160">
    <property type="term" value="P:phosphorelay signal transduction system"/>
    <property type="evidence" value="ECO:0007669"/>
    <property type="project" value="InterPro"/>
</dbReference>